<accession>A0A1H5TNI1</accession>
<proteinExistence type="predicted"/>
<sequence>MNQKKMNNKKMNQNEQYYEDIKLVRQGQSLAYILAALGVLAYVAFFIFGIISKKFDFNVTTNQKIFLLSAINIMIITVDVIFIFIYRGKVYSKESTAKKGKKEGEERKDRINCDIFLLELSVSLILIFNVLRKYNFTNELRWGIVIIVIAIIMFIFLHLVKLIETKKFGVNFPTFIITVLVSIILTFSLVNITASYSYENVKVIDTNTYISGSKTRTRVYKIEFEYSDGKTEKIGTTKQLYEKANYLSYGFYLEDVTGIFGLKMHKLCYKPLF</sequence>
<feature type="transmembrane region" description="Helical" evidence="1">
    <location>
        <begin position="142"/>
        <end position="160"/>
    </location>
</feature>
<organism evidence="2 3">
    <name type="scientific">Lachnospira multipara</name>
    <dbReference type="NCBI Taxonomy" id="28051"/>
    <lineage>
        <taxon>Bacteria</taxon>
        <taxon>Bacillati</taxon>
        <taxon>Bacillota</taxon>
        <taxon>Clostridia</taxon>
        <taxon>Lachnospirales</taxon>
        <taxon>Lachnospiraceae</taxon>
        <taxon>Lachnospira</taxon>
    </lineage>
</organism>
<gene>
    <name evidence="2" type="ORF">SAMN05216537_10515</name>
</gene>
<feature type="transmembrane region" description="Helical" evidence="1">
    <location>
        <begin position="64"/>
        <end position="86"/>
    </location>
</feature>
<dbReference type="EMBL" id="FNUL01000005">
    <property type="protein sequence ID" value="SEF63778.1"/>
    <property type="molecule type" value="Genomic_DNA"/>
</dbReference>
<name>A0A1H5TNI1_9FIRM</name>
<protein>
    <submittedName>
        <fullName evidence="2">Uncharacterized protein</fullName>
    </submittedName>
</protein>
<feature type="transmembrane region" description="Helical" evidence="1">
    <location>
        <begin position="172"/>
        <end position="190"/>
    </location>
</feature>
<feature type="transmembrane region" description="Helical" evidence="1">
    <location>
        <begin position="30"/>
        <end position="52"/>
    </location>
</feature>
<keyword evidence="1" id="KW-1133">Transmembrane helix</keyword>
<dbReference type="AlphaFoldDB" id="A0A1H5TNI1"/>
<keyword evidence="1" id="KW-0472">Membrane</keyword>
<dbReference type="RefSeq" id="WP_103952496.1">
    <property type="nucleotide sequence ID" value="NZ_FNUL01000005.1"/>
</dbReference>
<keyword evidence="1" id="KW-0812">Transmembrane</keyword>
<evidence type="ECO:0000313" key="3">
    <source>
        <dbReference type="Proteomes" id="UP000236726"/>
    </source>
</evidence>
<dbReference type="Proteomes" id="UP000236726">
    <property type="component" value="Unassembled WGS sequence"/>
</dbReference>
<evidence type="ECO:0000313" key="2">
    <source>
        <dbReference type="EMBL" id="SEF63778.1"/>
    </source>
</evidence>
<reference evidence="2 3" key="1">
    <citation type="submission" date="2016-10" db="EMBL/GenBank/DDBJ databases">
        <authorList>
            <person name="de Groot N.N."/>
        </authorList>
    </citation>
    <scope>NUCLEOTIDE SEQUENCE [LARGE SCALE GENOMIC DNA]</scope>
    <source>
        <strain evidence="2 3">D15d</strain>
    </source>
</reference>
<keyword evidence="3" id="KW-1185">Reference proteome</keyword>
<evidence type="ECO:0000256" key="1">
    <source>
        <dbReference type="SAM" id="Phobius"/>
    </source>
</evidence>